<dbReference type="AlphaFoldDB" id="A0A140FVY1"/>
<dbReference type="STRING" id="160488.PP_5437"/>
<feature type="region of interest" description="Disordered" evidence="1">
    <location>
        <begin position="1"/>
        <end position="26"/>
    </location>
</feature>
<protein>
    <submittedName>
        <fullName evidence="2">Uncharacterized protein</fullName>
    </submittedName>
</protein>
<dbReference type="KEGG" id="ppu:PP_5437"/>
<evidence type="ECO:0000313" key="2">
    <source>
        <dbReference type="EMBL" id="AMM02764.1"/>
    </source>
</evidence>
<sequence>MAGNAYSSRVLTPSRQSDPKTVSVSHFPDNSVTSAARVGYFRSIQTLKLLTPWFRIPLHR</sequence>
<reference evidence="2 3" key="1">
    <citation type="journal article" date="2002" name="Environ. Microbiol.">
        <title>Complete genome sequence and comparative analysis of the metabolically versatile Pseudomonas putida KT2440.</title>
        <authorList>
            <person name="Nelson K.E."/>
            <person name="Weinel C."/>
            <person name="Paulsen I.T."/>
            <person name="Dodson R.J."/>
            <person name="Hilbert H."/>
            <person name="Martins dos Santos V.A."/>
            <person name="Fouts D.E."/>
            <person name="Gill S.R."/>
            <person name="Pop M."/>
            <person name="Holmes M."/>
            <person name="Brinkac L."/>
            <person name="Beanan M."/>
            <person name="DeBoy R.T."/>
            <person name="Daugherty S."/>
            <person name="Kolonay J."/>
            <person name="Madupu R."/>
            <person name="Nelson W."/>
            <person name="White O."/>
            <person name="Peterson J."/>
            <person name="Khouri H."/>
            <person name="Hance I."/>
            <person name="Chris Lee P."/>
            <person name="Holtzapple E."/>
            <person name="Scanlan D."/>
            <person name="Tran K."/>
            <person name="Moazzez A."/>
            <person name="Utterback T."/>
            <person name="Rizzo M."/>
            <person name="Lee K."/>
            <person name="Kosack D."/>
            <person name="Moestl D."/>
            <person name="Wedler H."/>
            <person name="Lauber J."/>
            <person name="Stjepandic D."/>
            <person name="Hoheisel J."/>
            <person name="Straetz M."/>
            <person name="Heim S."/>
            <person name="Kiewitz C."/>
            <person name="Eisen J.A."/>
            <person name="Timmis K.N."/>
            <person name="Dusterhoft A."/>
            <person name="Tummler B."/>
            <person name="Fraser C.M."/>
        </authorList>
    </citation>
    <scope>NUCLEOTIDE SEQUENCE [LARGE SCALE GENOMIC DNA]</scope>
    <source>
        <strain evidence="3">ATCC 47054 / DSM 6125 / CFBP 8728 / NCIMB 11950 / KT2440</strain>
    </source>
</reference>
<proteinExistence type="predicted"/>
<keyword evidence="3" id="KW-1185">Reference proteome</keyword>
<dbReference type="Proteomes" id="UP000000556">
    <property type="component" value="Chromosome"/>
</dbReference>
<dbReference type="EMBL" id="AE015451">
    <property type="protein sequence ID" value="AMM02764.1"/>
    <property type="molecule type" value="Genomic_DNA"/>
</dbReference>
<dbReference type="BioCyc" id="PPUT160488:G1G01-303-MONOMER"/>
<gene>
    <name evidence="2" type="ordered locus">PP_5437</name>
</gene>
<organism evidence="2 3">
    <name type="scientific">Pseudomonas putida (strain ATCC 47054 / DSM 6125 / CFBP 8728 / NCIMB 11950 / KT2440)</name>
    <dbReference type="NCBI Taxonomy" id="160488"/>
    <lineage>
        <taxon>Bacteria</taxon>
        <taxon>Pseudomonadati</taxon>
        <taxon>Pseudomonadota</taxon>
        <taxon>Gammaproteobacteria</taxon>
        <taxon>Pseudomonadales</taxon>
        <taxon>Pseudomonadaceae</taxon>
        <taxon>Pseudomonas</taxon>
    </lineage>
</organism>
<name>A0A140FVY1_PSEPK</name>
<evidence type="ECO:0000313" key="3">
    <source>
        <dbReference type="Proteomes" id="UP000000556"/>
    </source>
</evidence>
<accession>A0A140FVY1</accession>
<evidence type="ECO:0000256" key="1">
    <source>
        <dbReference type="SAM" id="MobiDB-lite"/>
    </source>
</evidence>
<reference evidence="2 3" key="2">
    <citation type="journal article" date="2016" name="Environ. Microbiol.">
        <title>The revisited genome of Pseudomonas putida KT2440 enlightens its value as a robust metabolic chassis.</title>
        <authorList>
            <person name="Belda E."/>
            <person name="van Heck R.G."/>
            <person name="Lopez-Sanchez M.J."/>
            <person name="Cruveiller S."/>
            <person name="Barbe V."/>
            <person name="Fraser C."/>
            <person name="Klenk H.P."/>
            <person name="Petersen J."/>
            <person name="Morgat A."/>
            <person name="Nikel P.I."/>
            <person name="Vallenet D."/>
            <person name="Rouy Z."/>
            <person name="Sekowska A."/>
            <person name="Martins Dos Santos V.A."/>
            <person name="de Lorenzo V."/>
            <person name="Danchin A."/>
            <person name="Medigue C."/>
        </authorList>
    </citation>
    <scope>NUCLEOTIDE SEQUENCE [LARGE SCALE GENOMIC DNA]</scope>
    <source>
        <strain evidence="3">ATCC 47054 / DSM 6125 / CFBP 8728 / NCIMB 11950 / KT2440</strain>
    </source>
</reference>